<name>A0AC61QNU3_9BACT</name>
<comment type="caution">
    <text evidence="1">The sequence shown here is derived from an EMBL/GenBank/DDBJ whole genome shotgun (WGS) entry which is preliminary data.</text>
</comment>
<keyword evidence="2" id="KW-1185">Reference proteome</keyword>
<protein>
    <submittedName>
        <fullName evidence="1">Response regulator</fullName>
    </submittedName>
</protein>
<sequence>MKLFLYLFLLSAFFMTGCTEEKKVRIGVSQCSTDDWRMTLNEEIMREEIFHPEVEVEIRSADDNNAKQIADLEYFAKNDFDIIIVSPNEAKAVTPKIKALHDSGMPIVVFDREASEKCYSAFVGADNHDIGVKAAQYALLLSDEELNILEITGLPGSTPAMKRGSGFDEVMTENGGRARIVAKAAGNWNYEDAFAVADSILAVHQEINVIYAHNDRMAIGASDAAKKHGIKDMKIIGVDGVPSTGLKAVADGVITATFLYPTEGSLLFRKALAIVNGSPFEEETIITTPTVVTKDNAELMLMLDQEIQNETRKVKTLKGQVDEYWSRHSAQTTVLYSVVAILVLLSILFYMLLRYYWARKHHYAAIMAQKQQLEQQQATLTSLYEQLRDATQSKLTFFTNVSHDLRTPLTLIAEPVAQMVRADNITPQQSAMMRLADKNVKVLMRLINQILDFRKAENGKMTYNPVETDMRTAILDWSDAFRRAAARKHLAFTVNIMEAESYSMAVDIEKLERIYFNLISNAFKYTPQNGSVAVDMRQENGKLIIKVSDNGQGISEENRKQIFERFFRADQVTPNGSGIGLALTKSFVELHGGAIDVESTEGKGSVFTVELPVTHVDKHLSSHESLNSPDDVTEELADIEAPEPEQEEADGRPTALVIDDNADIRTLVYGLLCDKYNIIQASNGAQGIRMASRYIPDIIICDVMMPGTDGLETCRHLKNEVTTSHIPVLLLTACALDEQRVAGYECGADAYLSKPFNSRVLTARCESLILNRRRISLQVTEDKEKPAPELTKPDSNLLPQSDIDDEFYRRFVEVVEAELGNSDLTVEDLGAKTGLSRVQLYRKIKALTNYSPTELLKIIRLRKAEKMLKSTRLTISEVCYAVGFSSPSYFTKCYREQFDESPSDTQQRTSRMK</sequence>
<accession>A0AC61QNU3</accession>
<dbReference type="Proteomes" id="UP000308886">
    <property type="component" value="Unassembled WGS sequence"/>
</dbReference>
<organism evidence="1 2">
    <name type="scientific">Palleniella muris</name>
    <dbReference type="NCBI Taxonomy" id="3038145"/>
    <lineage>
        <taxon>Bacteria</taxon>
        <taxon>Pseudomonadati</taxon>
        <taxon>Bacteroidota</taxon>
        <taxon>Bacteroidia</taxon>
        <taxon>Bacteroidales</taxon>
        <taxon>Prevotellaceae</taxon>
        <taxon>Palleniella</taxon>
    </lineage>
</organism>
<reference evidence="1" key="1">
    <citation type="submission" date="2019-04" db="EMBL/GenBank/DDBJ databases">
        <title>Microbes associate with the intestines of laboratory mice.</title>
        <authorList>
            <person name="Navarre W."/>
            <person name="Wong E."/>
            <person name="Huang K."/>
            <person name="Tropini C."/>
            <person name="Ng K."/>
            <person name="Yu B."/>
        </authorList>
    </citation>
    <scope>NUCLEOTIDE SEQUENCE</scope>
    <source>
        <strain evidence="1">NM73_A23</strain>
    </source>
</reference>
<evidence type="ECO:0000313" key="1">
    <source>
        <dbReference type="EMBL" id="TGX81454.1"/>
    </source>
</evidence>
<gene>
    <name evidence="1" type="ORF">E5358_09955</name>
</gene>
<evidence type="ECO:0000313" key="2">
    <source>
        <dbReference type="Proteomes" id="UP000308886"/>
    </source>
</evidence>
<dbReference type="EMBL" id="SRZC01000016">
    <property type="protein sequence ID" value="TGX81454.1"/>
    <property type="molecule type" value="Genomic_DNA"/>
</dbReference>
<proteinExistence type="predicted"/>